<dbReference type="InterPro" id="IPR013783">
    <property type="entry name" value="Ig-like_fold"/>
</dbReference>
<reference evidence="3 4" key="1">
    <citation type="submission" date="2024-05" db="EMBL/GenBank/DDBJ databases">
        <title>Genome sequencing and assembly of Indian major carp, Cirrhinus mrigala (Hamilton, 1822).</title>
        <authorList>
            <person name="Mohindra V."/>
            <person name="Chowdhury L.M."/>
            <person name="Lal K."/>
            <person name="Jena J.K."/>
        </authorList>
    </citation>
    <scope>NUCLEOTIDE SEQUENCE [LARGE SCALE GENOMIC DNA]</scope>
    <source>
        <strain evidence="3">CM1030</strain>
        <tissue evidence="3">Blood</tissue>
    </source>
</reference>
<dbReference type="Proteomes" id="UP001529510">
    <property type="component" value="Unassembled WGS sequence"/>
</dbReference>
<dbReference type="SUPFAM" id="SSF48726">
    <property type="entry name" value="Immunoglobulin"/>
    <property type="match status" value="1"/>
</dbReference>
<dbReference type="SMART" id="SM00409">
    <property type="entry name" value="IG"/>
    <property type="match status" value="1"/>
</dbReference>
<dbReference type="Pfam" id="PF07686">
    <property type="entry name" value="V-set"/>
    <property type="match status" value="1"/>
</dbReference>
<proteinExistence type="predicted"/>
<evidence type="ECO:0000259" key="2">
    <source>
        <dbReference type="SMART" id="SM00409"/>
    </source>
</evidence>
<dbReference type="Gene3D" id="2.60.40.10">
    <property type="entry name" value="Immunoglobulins"/>
    <property type="match status" value="1"/>
</dbReference>
<feature type="domain" description="Immunoglobulin" evidence="2">
    <location>
        <begin position="9"/>
        <end position="108"/>
    </location>
</feature>
<dbReference type="AlphaFoldDB" id="A0ABD0MLH2"/>
<feature type="non-terminal residue" evidence="3">
    <location>
        <position position="108"/>
    </location>
</feature>
<evidence type="ECO:0000256" key="1">
    <source>
        <dbReference type="SAM" id="MobiDB-lite"/>
    </source>
</evidence>
<feature type="non-terminal residue" evidence="3">
    <location>
        <position position="1"/>
    </location>
</feature>
<keyword evidence="4" id="KW-1185">Reference proteome</keyword>
<dbReference type="PANTHER" id="PTHR21063:SF4">
    <property type="entry name" value="CD48 ANTIGEN-RELATED"/>
    <property type="match status" value="1"/>
</dbReference>
<protein>
    <recommendedName>
        <fullName evidence="2">Immunoglobulin domain-containing protein</fullName>
    </recommendedName>
</protein>
<dbReference type="InterPro" id="IPR013106">
    <property type="entry name" value="Ig_V-set"/>
</dbReference>
<sequence>ISADERDEMKRKSVEEGESVTLDPSVINPNGVMKWYVNDIPIVEITGDQSKICTDEQCNERLRDRLELDHQTGSLTIMNTRTTDSGLYKLQINSNRFSIIRSFSVTVT</sequence>
<feature type="region of interest" description="Disordered" evidence="1">
    <location>
        <begin position="1"/>
        <end position="22"/>
    </location>
</feature>
<name>A0ABD0MLH2_CIRMR</name>
<dbReference type="EMBL" id="JAMKFB020000430">
    <property type="protein sequence ID" value="KAL0149481.1"/>
    <property type="molecule type" value="Genomic_DNA"/>
</dbReference>
<comment type="caution">
    <text evidence="3">The sequence shown here is derived from an EMBL/GenBank/DDBJ whole genome shotgun (WGS) entry which is preliminary data.</text>
</comment>
<evidence type="ECO:0000313" key="4">
    <source>
        <dbReference type="Proteomes" id="UP001529510"/>
    </source>
</evidence>
<dbReference type="InterPro" id="IPR036179">
    <property type="entry name" value="Ig-like_dom_sf"/>
</dbReference>
<dbReference type="PANTHER" id="PTHR21063">
    <property type="entry name" value="LFA-3"/>
    <property type="match status" value="1"/>
</dbReference>
<accession>A0ABD0MLH2</accession>
<dbReference type="InterPro" id="IPR003599">
    <property type="entry name" value="Ig_sub"/>
</dbReference>
<organism evidence="3 4">
    <name type="scientific">Cirrhinus mrigala</name>
    <name type="common">Mrigala</name>
    <dbReference type="NCBI Taxonomy" id="683832"/>
    <lineage>
        <taxon>Eukaryota</taxon>
        <taxon>Metazoa</taxon>
        <taxon>Chordata</taxon>
        <taxon>Craniata</taxon>
        <taxon>Vertebrata</taxon>
        <taxon>Euteleostomi</taxon>
        <taxon>Actinopterygii</taxon>
        <taxon>Neopterygii</taxon>
        <taxon>Teleostei</taxon>
        <taxon>Ostariophysi</taxon>
        <taxon>Cypriniformes</taxon>
        <taxon>Cyprinidae</taxon>
        <taxon>Labeoninae</taxon>
        <taxon>Labeonini</taxon>
        <taxon>Cirrhinus</taxon>
    </lineage>
</organism>
<gene>
    <name evidence="3" type="ORF">M9458_055269</name>
</gene>
<evidence type="ECO:0000313" key="3">
    <source>
        <dbReference type="EMBL" id="KAL0149481.1"/>
    </source>
</evidence>